<dbReference type="RefSeq" id="WP_084114638.1">
    <property type="nucleotide sequence ID" value="NZ_FWXH01000003.1"/>
</dbReference>
<dbReference type="InterPro" id="IPR029063">
    <property type="entry name" value="SAM-dependent_MTases_sf"/>
</dbReference>
<evidence type="ECO:0000313" key="11">
    <source>
        <dbReference type="Proteomes" id="UP000192468"/>
    </source>
</evidence>
<dbReference type="Proteomes" id="UP000192468">
    <property type="component" value="Unassembled WGS sequence"/>
</dbReference>
<evidence type="ECO:0000259" key="9">
    <source>
        <dbReference type="Pfam" id="PF12950"/>
    </source>
</evidence>
<dbReference type="STRING" id="1121291.SAMN02745134_01184"/>
<dbReference type="InterPro" id="IPR050953">
    <property type="entry name" value="N4_N6_ade-DNA_methylase"/>
</dbReference>
<keyword evidence="4" id="KW-0949">S-adenosyl-L-methionine</keyword>
<dbReference type="Pfam" id="PF07669">
    <property type="entry name" value="Eco57I"/>
    <property type="match status" value="1"/>
</dbReference>
<dbReference type="SUPFAM" id="SSF53335">
    <property type="entry name" value="S-adenosyl-L-methionine-dependent methyltransferases"/>
    <property type="match status" value="1"/>
</dbReference>
<dbReference type="PANTHER" id="PTHR33841">
    <property type="entry name" value="DNA METHYLTRANSFERASE YEEA-RELATED"/>
    <property type="match status" value="1"/>
</dbReference>
<dbReference type="Pfam" id="PF12950">
    <property type="entry name" value="TaqI_C"/>
    <property type="match status" value="1"/>
</dbReference>
<sequence length="586" mass="69135">MIDSFIKKIDEVYNIISEPIDNIYKNIAIKNYKREMGIQEKELFSIKYYKFIQLNKEKGVVYTSFEIAEYIIKNTIKAEDIINNPFIKIVDPACGSGNIIIPCFLYMLNLYCENLEEINKKNNINMEEKDIPVHIIKYNLFGFDIDQHALKVLQVDLYSISGYVHIGNFNKKDFLIEKLENKFDVFISNPPYVGQKSVDREYSIKLKNTYREMYKDKGDISYCFFQKSILYLKKGGKLSFITSRYFLESPSGETLRKVLKELCSIEKIVDFYGIRPFKNAGIDPVIIFLKNEQNIDRYIEVIKPKITKGKSKNEFCKSLFSGIGETYNTFYIKKNLLNSSGWILRNEKERNIINKIEKNSFTSLGNICNSFQGIITGCDKAFIVDKDTIKCKDLERDILKPWIKSSYIKKGEVKENDKYIIYSDSIKIEQNYQVSLKHISKYKEKLLNRRECRNGIRKWYELQWGRNESIFEGTKIVLPYKAENNRFALDKGSYFSADVYALILKDNVPFTYEYLLYILNSDIYEFYFKTFGKKLGENLYEYYPNNLMKLCIPTMREIKGDTYLYELFKFTDDEIEIIKSNYINDK</sequence>
<feature type="domain" description="Type II methyltransferase M.TaqI-like" evidence="8">
    <location>
        <begin position="166"/>
        <end position="274"/>
    </location>
</feature>
<dbReference type="Gene3D" id="3.40.50.150">
    <property type="entry name" value="Vaccinia Virus protein VP39"/>
    <property type="match status" value="1"/>
</dbReference>
<name>A0A1W1XB48_9CLOT</name>
<proteinExistence type="predicted"/>
<keyword evidence="2 10" id="KW-0489">Methyltransferase</keyword>
<organism evidence="10 11">
    <name type="scientific">Clostridium acidisoli DSM 12555</name>
    <dbReference type="NCBI Taxonomy" id="1121291"/>
    <lineage>
        <taxon>Bacteria</taxon>
        <taxon>Bacillati</taxon>
        <taxon>Bacillota</taxon>
        <taxon>Clostridia</taxon>
        <taxon>Eubacteriales</taxon>
        <taxon>Clostridiaceae</taxon>
        <taxon>Clostridium</taxon>
    </lineage>
</organism>
<keyword evidence="5" id="KW-0680">Restriction system</keyword>
<feature type="domain" description="TaqI-like C-terminal specificity" evidence="9">
    <location>
        <begin position="405"/>
        <end position="550"/>
    </location>
</feature>
<dbReference type="InterPro" id="IPR025931">
    <property type="entry name" value="TaqI_C"/>
</dbReference>
<keyword evidence="3 10" id="KW-0808">Transferase</keyword>
<evidence type="ECO:0000256" key="1">
    <source>
        <dbReference type="ARBA" id="ARBA00011900"/>
    </source>
</evidence>
<dbReference type="AlphaFoldDB" id="A0A1W1XB48"/>
<gene>
    <name evidence="10" type="ORF">SAMN02745134_01184</name>
</gene>
<protein>
    <recommendedName>
        <fullName evidence="1">site-specific DNA-methyltransferase (adenine-specific)</fullName>
        <ecNumber evidence="1">2.1.1.72</ecNumber>
    </recommendedName>
</protein>
<evidence type="ECO:0000256" key="7">
    <source>
        <dbReference type="ARBA" id="ARBA00047942"/>
    </source>
</evidence>
<dbReference type="PRINTS" id="PR00507">
    <property type="entry name" value="N12N6MTFRASE"/>
</dbReference>
<dbReference type="InterPro" id="IPR011639">
    <property type="entry name" value="MethylTrfase_TaqI-like_dom"/>
</dbReference>
<dbReference type="GO" id="GO:0009007">
    <property type="term" value="F:site-specific DNA-methyltransferase (adenine-specific) activity"/>
    <property type="evidence" value="ECO:0007669"/>
    <property type="project" value="UniProtKB-EC"/>
</dbReference>
<comment type="catalytic activity">
    <reaction evidence="7">
        <text>a 2'-deoxyadenosine in DNA + S-adenosyl-L-methionine = an N(6)-methyl-2'-deoxyadenosine in DNA + S-adenosyl-L-homocysteine + H(+)</text>
        <dbReference type="Rhea" id="RHEA:15197"/>
        <dbReference type="Rhea" id="RHEA-COMP:12418"/>
        <dbReference type="Rhea" id="RHEA-COMP:12419"/>
        <dbReference type="ChEBI" id="CHEBI:15378"/>
        <dbReference type="ChEBI" id="CHEBI:57856"/>
        <dbReference type="ChEBI" id="CHEBI:59789"/>
        <dbReference type="ChEBI" id="CHEBI:90615"/>
        <dbReference type="ChEBI" id="CHEBI:90616"/>
        <dbReference type="EC" id="2.1.1.72"/>
    </reaction>
</comment>
<keyword evidence="11" id="KW-1185">Reference proteome</keyword>
<evidence type="ECO:0000256" key="6">
    <source>
        <dbReference type="ARBA" id="ARBA00023125"/>
    </source>
</evidence>
<evidence type="ECO:0000256" key="5">
    <source>
        <dbReference type="ARBA" id="ARBA00022747"/>
    </source>
</evidence>
<evidence type="ECO:0000256" key="4">
    <source>
        <dbReference type="ARBA" id="ARBA00022691"/>
    </source>
</evidence>
<evidence type="ECO:0000256" key="2">
    <source>
        <dbReference type="ARBA" id="ARBA00022603"/>
    </source>
</evidence>
<dbReference type="GO" id="GO:0003677">
    <property type="term" value="F:DNA binding"/>
    <property type="evidence" value="ECO:0007669"/>
    <property type="project" value="UniProtKB-KW"/>
</dbReference>
<reference evidence="10 11" key="1">
    <citation type="submission" date="2017-04" db="EMBL/GenBank/DDBJ databases">
        <authorList>
            <person name="Afonso C.L."/>
            <person name="Miller P.J."/>
            <person name="Scott M.A."/>
            <person name="Spackman E."/>
            <person name="Goraichik I."/>
            <person name="Dimitrov K.M."/>
            <person name="Suarez D.L."/>
            <person name="Swayne D.E."/>
        </authorList>
    </citation>
    <scope>NUCLEOTIDE SEQUENCE [LARGE SCALE GENOMIC DNA]</scope>
    <source>
        <strain evidence="10 11">DSM 12555</strain>
    </source>
</reference>
<dbReference type="PANTHER" id="PTHR33841:SF6">
    <property type="entry name" value="TYPE II METHYLTRANSFERASE M.HINDII"/>
    <property type="match status" value="1"/>
</dbReference>
<accession>A0A1W1XB48</accession>
<evidence type="ECO:0000256" key="3">
    <source>
        <dbReference type="ARBA" id="ARBA00022679"/>
    </source>
</evidence>
<evidence type="ECO:0000259" key="8">
    <source>
        <dbReference type="Pfam" id="PF07669"/>
    </source>
</evidence>
<dbReference type="OrthoDB" id="9815272at2"/>
<dbReference type="EC" id="2.1.1.72" evidence="1"/>
<dbReference type="EMBL" id="FWXH01000003">
    <property type="protein sequence ID" value="SMC21079.1"/>
    <property type="molecule type" value="Genomic_DNA"/>
</dbReference>
<dbReference type="GO" id="GO:0032259">
    <property type="term" value="P:methylation"/>
    <property type="evidence" value="ECO:0007669"/>
    <property type="project" value="UniProtKB-KW"/>
</dbReference>
<keyword evidence="6" id="KW-0238">DNA-binding</keyword>
<dbReference type="GO" id="GO:0009307">
    <property type="term" value="P:DNA restriction-modification system"/>
    <property type="evidence" value="ECO:0007669"/>
    <property type="project" value="UniProtKB-KW"/>
</dbReference>
<evidence type="ECO:0000313" key="10">
    <source>
        <dbReference type="EMBL" id="SMC21079.1"/>
    </source>
</evidence>